<dbReference type="Proteomes" id="UP000524558">
    <property type="component" value="Unassembled WGS sequence"/>
</dbReference>
<dbReference type="Pfam" id="PF13901">
    <property type="entry name" value="RH_dom"/>
    <property type="match status" value="1"/>
</dbReference>
<dbReference type="Pfam" id="PF02759">
    <property type="entry name" value="RUN"/>
    <property type="match status" value="1"/>
</dbReference>
<reference evidence="8 9" key="1">
    <citation type="submission" date="2019-09" db="EMBL/GenBank/DDBJ databases">
        <title>Bird 10,000 Genomes (B10K) Project - Family phase.</title>
        <authorList>
            <person name="Zhang G."/>
        </authorList>
    </citation>
    <scope>NUCLEOTIDE SEQUENCE [LARGE SCALE GENOMIC DNA]</scope>
    <source>
        <strain evidence="8">B10K-DU-021-33</strain>
        <tissue evidence="8">Mixed tissue sample</tissue>
    </source>
</reference>
<dbReference type="InterPro" id="IPR037213">
    <property type="entry name" value="Run_dom_sf"/>
</dbReference>
<dbReference type="GO" id="GO:1901097">
    <property type="term" value="P:negative regulation of autophagosome maturation"/>
    <property type="evidence" value="ECO:0007669"/>
    <property type="project" value="TreeGrafter"/>
</dbReference>
<feature type="compositionally biased region" description="Low complexity" evidence="6">
    <location>
        <begin position="223"/>
        <end position="252"/>
    </location>
</feature>
<feature type="compositionally biased region" description="Polar residues" evidence="6">
    <location>
        <begin position="291"/>
        <end position="300"/>
    </location>
</feature>
<keyword evidence="9" id="KW-1185">Reference proteome</keyword>
<feature type="compositionally biased region" description="Polar residues" evidence="6">
    <location>
        <begin position="543"/>
        <end position="562"/>
    </location>
</feature>
<dbReference type="PANTHER" id="PTHR45971">
    <property type="entry name" value="PHOX (PX) DOMAIN-CONTAINING PROTEIN"/>
    <property type="match status" value="1"/>
</dbReference>
<dbReference type="Gene3D" id="1.20.58.900">
    <property type="match status" value="1"/>
</dbReference>
<name>A0A7K5NE87_CHRMC</name>
<dbReference type="GO" id="GO:0005770">
    <property type="term" value="C:late endosome"/>
    <property type="evidence" value="ECO:0007669"/>
    <property type="project" value="UniProtKB-SubCell"/>
</dbReference>
<organism evidence="8 9">
    <name type="scientific">Chroicocephalus maculipennis</name>
    <name type="common">Brown-hooded gull</name>
    <name type="synonym">Larus maculipennis</name>
    <dbReference type="NCBI Taxonomy" id="287016"/>
    <lineage>
        <taxon>Eukaryota</taxon>
        <taxon>Metazoa</taxon>
        <taxon>Chordata</taxon>
        <taxon>Craniata</taxon>
        <taxon>Vertebrata</taxon>
        <taxon>Euteleostomi</taxon>
        <taxon>Archelosauria</taxon>
        <taxon>Archosauria</taxon>
        <taxon>Dinosauria</taxon>
        <taxon>Saurischia</taxon>
        <taxon>Theropoda</taxon>
        <taxon>Coelurosauria</taxon>
        <taxon>Aves</taxon>
        <taxon>Neognathae</taxon>
        <taxon>Neoaves</taxon>
        <taxon>Charadriiformes</taxon>
        <taxon>Laridae</taxon>
        <taxon>Chroicocephalus</taxon>
    </lineage>
</organism>
<feature type="compositionally biased region" description="Low complexity" evidence="6">
    <location>
        <begin position="320"/>
        <end position="352"/>
    </location>
</feature>
<dbReference type="PANTHER" id="PTHR45971:SF3">
    <property type="entry name" value="RUN DOMAIN BECLIN-1-INTERACTING AND CYSTEINE-RICH DOMAIN-CONTAINING PROTEIN"/>
    <property type="match status" value="1"/>
</dbReference>
<accession>A0A7K5NE87</accession>
<evidence type="ECO:0000259" key="7">
    <source>
        <dbReference type="PROSITE" id="PS50826"/>
    </source>
</evidence>
<dbReference type="InterPro" id="IPR004012">
    <property type="entry name" value="Run_dom"/>
</dbReference>
<evidence type="ECO:0000313" key="9">
    <source>
        <dbReference type="Proteomes" id="UP000524558"/>
    </source>
</evidence>
<comment type="caution">
    <text evidence="8">The sequence shown here is derived from an EMBL/GenBank/DDBJ whole genome shotgun (WGS) entry which is preliminary data.</text>
</comment>
<dbReference type="CDD" id="cd17686">
    <property type="entry name" value="RUN_RUBCN"/>
    <property type="match status" value="1"/>
</dbReference>
<keyword evidence="3" id="KW-0967">Endosome</keyword>
<comment type="subcellular location">
    <subcellularLocation>
        <location evidence="1">Late endosome</location>
    </subcellularLocation>
</comment>
<protein>
    <submittedName>
        <fullName evidence="8">RUBIC protein</fullName>
    </submittedName>
</protein>
<dbReference type="InterPro" id="IPR025258">
    <property type="entry name" value="RH_dom"/>
</dbReference>
<keyword evidence="2" id="KW-0597">Phosphoprotein</keyword>
<evidence type="ECO:0000256" key="3">
    <source>
        <dbReference type="ARBA" id="ARBA00022753"/>
    </source>
</evidence>
<dbReference type="GO" id="GO:0006914">
    <property type="term" value="P:autophagy"/>
    <property type="evidence" value="ECO:0007669"/>
    <property type="project" value="UniProtKB-KW"/>
</dbReference>
<keyword evidence="5" id="KW-0175">Coiled coil</keyword>
<dbReference type="InterPro" id="IPR052428">
    <property type="entry name" value="Autophagy_HostDef_Reg"/>
</dbReference>
<dbReference type="GO" id="GO:1901981">
    <property type="term" value="F:phosphatidylinositol phosphate binding"/>
    <property type="evidence" value="ECO:0007669"/>
    <property type="project" value="TreeGrafter"/>
</dbReference>
<dbReference type="AlphaFoldDB" id="A0A7K5NE87"/>
<dbReference type="SMART" id="SM01175">
    <property type="entry name" value="DUF4206"/>
    <property type="match status" value="1"/>
</dbReference>
<evidence type="ECO:0000256" key="5">
    <source>
        <dbReference type="SAM" id="Coils"/>
    </source>
</evidence>
<dbReference type="EMBL" id="VYZF01000429">
    <property type="protein sequence ID" value="NWT40387.1"/>
    <property type="molecule type" value="Genomic_DNA"/>
</dbReference>
<keyword evidence="4" id="KW-0072">Autophagy</keyword>
<dbReference type="PROSITE" id="PS50826">
    <property type="entry name" value="RUN"/>
    <property type="match status" value="1"/>
</dbReference>
<feature type="region of interest" description="Disordered" evidence="6">
    <location>
        <begin position="213"/>
        <end position="365"/>
    </location>
</feature>
<dbReference type="SMART" id="SM00593">
    <property type="entry name" value="RUN"/>
    <property type="match status" value="1"/>
</dbReference>
<feature type="non-terminal residue" evidence="8">
    <location>
        <position position="945"/>
    </location>
</feature>
<evidence type="ECO:0000256" key="2">
    <source>
        <dbReference type="ARBA" id="ARBA00022553"/>
    </source>
</evidence>
<evidence type="ECO:0000256" key="4">
    <source>
        <dbReference type="ARBA" id="ARBA00023006"/>
    </source>
</evidence>
<proteinExistence type="predicted"/>
<sequence>HWKLLGNLKTTVEGLVSTSNPNVWSKYGGLERLCRDMHSILYHGLIHDKVCCRQKDYWQFVKDIRWLSPGSAHHLEKFISLQESGQPDPEGPGDQAIAQLWLQHSLQCHCLSAQLRPLLGNRQYIRKFYADTAFLLSDAHVTAMLQCLEAVEQNNPRLLAQIDTSMLTRKSEGPPPVTKSQSLTALSGSLYIPAAGCTQQHCFGSFSSFHHPASSGLSDRRPASSSVSSSSSQPQERSPSTRSSSFSDGRSPLEQPGSATCFHVPSPKDPFSPASEMSSSTTSQSEDTWTGSQDDPQSDANDGPEYLAIGNLGRRGRACSSASTNSTKSSSSKLFSSSSSQKLDSVSSTGEQGASGGGSRGLSLLRRSSFSEGQSSALQGILKKSHVRSHSDTNVASGKLHESHGDPGGGRGPVSASTQSSELSTPSSLYMEYDSGQYLSSGEGMFRRPSEGQSLISYLSEQDFGSCADLEKENAHFSISESLIAAIELMKCNMMSRQLEEEEEDSDKEIQELKQKIRIRRQQIRTKHLFPTCQEMGSDSLVATDSGSQFSSHGSMRLSDSGSAEDVEEYEIRDADIKRNPDSGRKSFLSSESISHSFLNSNSAEAVAMGLLKQFEGMQLPAASELEWLVPEHDAPQKLLPIPDSLPISPDDGEHADIYKLRIRVRGNLEWAPPRPQIIFNVHPAPTRKVAVAKQNYRCAGCGIRTDPDYIKRLRYCEYLGKYFCQCCHENAQTVIPSRILRKWDFSKYYVSNFSKDLLSKIWSDPLFNVQDINPALYRKVKSLNQVWLLRIQLFHMKNMFKTCRLAKDLLDSFDAVPGHLTEDLHLYSLSDLSATKKGDLMPRLTELLKAGSLHVEKCMLCQAKGFICEFCQNEGDIIFPFELNKCRTCEDCKACYHKSCFKSTNCPRCERLQARRELLAKQSMESYVSDYEDELEQPEAVAAT</sequence>
<feature type="compositionally biased region" description="Low complexity" evidence="6">
    <location>
        <begin position="415"/>
        <end position="427"/>
    </location>
</feature>
<feature type="coiled-coil region" evidence="5">
    <location>
        <begin position="492"/>
        <end position="519"/>
    </location>
</feature>
<evidence type="ECO:0000256" key="6">
    <source>
        <dbReference type="SAM" id="MobiDB-lite"/>
    </source>
</evidence>
<dbReference type="InterPro" id="IPR048569">
    <property type="entry name" value="RUBC_PIKBD"/>
</dbReference>
<feature type="compositionally biased region" description="Low complexity" evidence="6">
    <location>
        <begin position="272"/>
        <end position="290"/>
    </location>
</feature>
<feature type="domain" description="RUN" evidence="7">
    <location>
        <begin position="24"/>
        <end position="165"/>
    </location>
</feature>
<dbReference type="GO" id="GO:0005769">
    <property type="term" value="C:early endosome"/>
    <property type="evidence" value="ECO:0007669"/>
    <property type="project" value="TreeGrafter"/>
</dbReference>
<dbReference type="Pfam" id="PF21054">
    <property type="entry name" value="RUBC_PIKBD"/>
    <property type="match status" value="1"/>
</dbReference>
<evidence type="ECO:0000256" key="1">
    <source>
        <dbReference type="ARBA" id="ARBA00004603"/>
    </source>
</evidence>
<evidence type="ECO:0000313" key="8">
    <source>
        <dbReference type="EMBL" id="NWT40387.1"/>
    </source>
</evidence>
<dbReference type="GO" id="GO:0045806">
    <property type="term" value="P:negative regulation of endocytosis"/>
    <property type="evidence" value="ECO:0007669"/>
    <property type="project" value="TreeGrafter"/>
</dbReference>
<feature type="non-terminal residue" evidence="8">
    <location>
        <position position="1"/>
    </location>
</feature>
<gene>
    <name evidence="8" type="primary">Rubcn</name>
    <name evidence="8" type="ORF">CHRMAC_R12058</name>
</gene>
<dbReference type="SUPFAM" id="SSF140741">
    <property type="entry name" value="RUN domain-like"/>
    <property type="match status" value="1"/>
</dbReference>
<feature type="region of interest" description="Disordered" evidence="6">
    <location>
        <begin position="543"/>
        <end position="566"/>
    </location>
</feature>
<feature type="region of interest" description="Disordered" evidence="6">
    <location>
        <begin position="381"/>
        <end position="427"/>
    </location>
</feature>